<organism evidence="1 2">
    <name type="scientific">Variovorax paradoxus</name>
    <dbReference type="NCBI Taxonomy" id="34073"/>
    <lineage>
        <taxon>Bacteria</taxon>
        <taxon>Pseudomonadati</taxon>
        <taxon>Pseudomonadota</taxon>
        <taxon>Betaproteobacteria</taxon>
        <taxon>Burkholderiales</taxon>
        <taxon>Comamonadaceae</taxon>
        <taxon>Variovorax</taxon>
    </lineage>
</organism>
<proteinExistence type="predicted"/>
<dbReference type="InterPro" id="IPR036291">
    <property type="entry name" value="NAD(P)-bd_dom_sf"/>
</dbReference>
<protein>
    <submittedName>
        <fullName evidence="1">Ornithine cyclodeaminase family protein</fullName>
    </submittedName>
</protein>
<accession>A0A5Q0M6G0</accession>
<dbReference type="GO" id="GO:0005737">
    <property type="term" value="C:cytoplasm"/>
    <property type="evidence" value="ECO:0007669"/>
    <property type="project" value="TreeGrafter"/>
</dbReference>
<evidence type="ECO:0000313" key="2">
    <source>
        <dbReference type="Proteomes" id="UP000326780"/>
    </source>
</evidence>
<dbReference type="PIRSF" id="PIRSF001439">
    <property type="entry name" value="CryM"/>
    <property type="match status" value="1"/>
</dbReference>
<dbReference type="PANTHER" id="PTHR13812:SF19">
    <property type="entry name" value="KETIMINE REDUCTASE MU-CRYSTALLIN"/>
    <property type="match status" value="1"/>
</dbReference>
<evidence type="ECO:0000313" key="1">
    <source>
        <dbReference type="EMBL" id="QFZ85079.1"/>
    </source>
</evidence>
<dbReference type="InterPro" id="IPR003462">
    <property type="entry name" value="ODC_Mu_crystall"/>
</dbReference>
<dbReference type="AlphaFoldDB" id="A0A5Q0M6G0"/>
<gene>
    <name evidence="1" type="ORF">GFK26_21110</name>
</gene>
<dbReference type="Gene3D" id="3.30.1780.10">
    <property type="entry name" value="ornithine cyclodeaminase, domain 1"/>
    <property type="match status" value="1"/>
</dbReference>
<dbReference type="GO" id="GO:0042562">
    <property type="term" value="F:hormone binding"/>
    <property type="evidence" value="ECO:0007669"/>
    <property type="project" value="TreeGrafter"/>
</dbReference>
<dbReference type="Gene3D" id="3.40.50.720">
    <property type="entry name" value="NAD(P)-binding Rossmann-like Domain"/>
    <property type="match status" value="1"/>
</dbReference>
<dbReference type="Pfam" id="PF02423">
    <property type="entry name" value="OCD_Mu_crystall"/>
    <property type="match status" value="1"/>
</dbReference>
<dbReference type="Proteomes" id="UP000326780">
    <property type="component" value="Chromosome"/>
</dbReference>
<dbReference type="EMBL" id="CP045644">
    <property type="protein sequence ID" value="QFZ85079.1"/>
    <property type="molecule type" value="Genomic_DNA"/>
</dbReference>
<reference evidence="1 2" key="1">
    <citation type="submission" date="2019-10" db="EMBL/GenBank/DDBJ databases">
        <title>Complete genome sequence of Variovorax paradoxus 5C-2.</title>
        <authorList>
            <person name="Gogoleva N.E."/>
            <person name="Balkin A.S."/>
        </authorList>
    </citation>
    <scope>NUCLEOTIDE SEQUENCE [LARGE SCALE GENOMIC DNA]</scope>
    <source>
        <strain evidence="1 2">5C-2</strain>
    </source>
</reference>
<name>A0A5Q0M6G0_VARPD</name>
<dbReference type="InterPro" id="IPR023401">
    <property type="entry name" value="ODC_N"/>
</dbReference>
<sequence length="347" mass="36173">MSSTNPKLPESAAAEAPVFVSSETAAAVFQWLPAVRVLQETYARPMGANAVPRRTIAAGAAERASLRTMTAVPPGSRYYGAKLMGMAFGTAGRQLEYAVVLFDATTGSLAAIVDGNLVTAYRTAATSAAALDRLAPERPASLAVLGSGLEARMHTLAIAAVRELHEIRVYSPTKAKREAFAKALGTELGVRAHAVESPAEAVGGADVVLAAARSYGEEPILHGEWLAPHATVVSIGSTLPDQREVDSSVVARASVIVCDNVEEVLEESGDMLAARRDGVEPEAKCISLNDLLSGKASGARREGEVAMYKSVGSGLQDVVVAGMILDLARAAGLATPLPIRFETKRIG</sequence>
<dbReference type="PANTHER" id="PTHR13812">
    <property type="entry name" value="KETIMINE REDUCTASE MU-CRYSTALLIN"/>
    <property type="match status" value="1"/>
</dbReference>
<dbReference type="RefSeq" id="WP_153283697.1">
    <property type="nucleotide sequence ID" value="NZ_CP045644.1"/>
</dbReference>
<dbReference type="SUPFAM" id="SSF51735">
    <property type="entry name" value="NAD(P)-binding Rossmann-fold domains"/>
    <property type="match status" value="1"/>
</dbReference>